<protein>
    <recommendedName>
        <fullName evidence="4">DUF2628 domain-containing protein</fullName>
    </recommendedName>
</protein>
<evidence type="ECO:0000313" key="3">
    <source>
        <dbReference type="Proteomes" id="UP000054977"/>
    </source>
</evidence>
<dbReference type="Pfam" id="PF10947">
    <property type="entry name" value="DUF2628"/>
    <property type="match status" value="1"/>
</dbReference>
<reference evidence="2" key="1">
    <citation type="submission" date="2016-01" db="EMBL/GenBank/DDBJ databases">
        <authorList>
            <person name="Peeters C."/>
        </authorList>
    </citation>
    <scope>NUCLEOTIDE SEQUENCE [LARGE SCALE GENOMIC DNA]</scope>
    <source>
        <strain evidence="2">LMG 22934</strain>
    </source>
</reference>
<gene>
    <name evidence="2" type="ORF">AWB65_00199</name>
</gene>
<feature type="transmembrane region" description="Helical" evidence="1">
    <location>
        <begin position="71"/>
        <end position="90"/>
    </location>
</feature>
<dbReference type="InterPro" id="IPR024399">
    <property type="entry name" value="DUF2628"/>
</dbReference>
<dbReference type="Proteomes" id="UP000054977">
    <property type="component" value="Unassembled WGS sequence"/>
</dbReference>
<keyword evidence="1" id="KW-1133">Transmembrane helix</keyword>
<evidence type="ECO:0008006" key="4">
    <source>
        <dbReference type="Google" id="ProtNLM"/>
    </source>
</evidence>
<sequence length="136" mass="15573">MASPLIESMELKPKWRERFEFFEAHGAPDSAGFKAAIKTRPFLKRITIVFSFLGFFVGPFYFLYLGMWRKALTLFACAIVLFLIELFIYSMTGRDISQILGFVLSGLSACTVNYSYYLKRIKGNDGWNILEGIQVV</sequence>
<evidence type="ECO:0000256" key="1">
    <source>
        <dbReference type="SAM" id="Phobius"/>
    </source>
</evidence>
<proteinExistence type="predicted"/>
<dbReference type="EMBL" id="FCNW02000001">
    <property type="protein sequence ID" value="SAL10891.1"/>
    <property type="molecule type" value="Genomic_DNA"/>
</dbReference>
<feature type="transmembrane region" description="Helical" evidence="1">
    <location>
        <begin position="46"/>
        <end position="64"/>
    </location>
</feature>
<dbReference type="AlphaFoldDB" id="A0A158ETK4"/>
<name>A0A158ETK4_9BURK</name>
<accession>A0A158ETK4</accession>
<feature type="transmembrane region" description="Helical" evidence="1">
    <location>
        <begin position="96"/>
        <end position="117"/>
    </location>
</feature>
<evidence type="ECO:0000313" key="2">
    <source>
        <dbReference type="EMBL" id="SAL10891.1"/>
    </source>
</evidence>
<keyword evidence="3" id="KW-1185">Reference proteome</keyword>
<keyword evidence="1" id="KW-0812">Transmembrane</keyword>
<organism evidence="2 3">
    <name type="scientific">Caballeronia humi</name>
    <dbReference type="NCBI Taxonomy" id="326474"/>
    <lineage>
        <taxon>Bacteria</taxon>
        <taxon>Pseudomonadati</taxon>
        <taxon>Pseudomonadota</taxon>
        <taxon>Betaproteobacteria</taxon>
        <taxon>Burkholderiales</taxon>
        <taxon>Burkholderiaceae</taxon>
        <taxon>Caballeronia</taxon>
    </lineage>
</organism>
<comment type="caution">
    <text evidence="2">The sequence shown here is derived from an EMBL/GenBank/DDBJ whole genome shotgun (WGS) entry which is preliminary data.</text>
</comment>
<keyword evidence="1" id="KW-0472">Membrane</keyword>